<accession>A0A154PRB9</accession>
<gene>
    <name evidence="2" type="ORF">WN55_05213</name>
</gene>
<name>A0A154PRB9_DUFNO</name>
<feature type="compositionally biased region" description="Polar residues" evidence="1">
    <location>
        <begin position="11"/>
        <end position="28"/>
    </location>
</feature>
<dbReference type="Proteomes" id="UP000076502">
    <property type="component" value="Unassembled WGS sequence"/>
</dbReference>
<feature type="region of interest" description="Disordered" evidence="1">
    <location>
        <begin position="1"/>
        <end position="71"/>
    </location>
</feature>
<dbReference type="AlphaFoldDB" id="A0A154PRB9"/>
<sequence length="91" mass="9989">MKKKKLETGYHESSSGIATKPGFQSETATGRMRPFSKVGRPGRSQPAIRCPFTKDGRNSLSTRGGIPNEEKKLKKGGTWKILDRLVDKGAL</sequence>
<evidence type="ECO:0000313" key="2">
    <source>
        <dbReference type="EMBL" id="KZC13660.1"/>
    </source>
</evidence>
<evidence type="ECO:0000256" key="1">
    <source>
        <dbReference type="SAM" id="MobiDB-lite"/>
    </source>
</evidence>
<evidence type="ECO:0000313" key="3">
    <source>
        <dbReference type="Proteomes" id="UP000076502"/>
    </source>
</evidence>
<dbReference type="EMBL" id="KQ435007">
    <property type="protein sequence ID" value="KZC13660.1"/>
    <property type="molecule type" value="Genomic_DNA"/>
</dbReference>
<organism evidence="2 3">
    <name type="scientific">Dufourea novaeangliae</name>
    <name type="common">Sweat bee</name>
    <dbReference type="NCBI Taxonomy" id="178035"/>
    <lineage>
        <taxon>Eukaryota</taxon>
        <taxon>Metazoa</taxon>
        <taxon>Ecdysozoa</taxon>
        <taxon>Arthropoda</taxon>
        <taxon>Hexapoda</taxon>
        <taxon>Insecta</taxon>
        <taxon>Pterygota</taxon>
        <taxon>Neoptera</taxon>
        <taxon>Endopterygota</taxon>
        <taxon>Hymenoptera</taxon>
        <taxon>Apocrita</taxon>
        <taxon>Aculeata</taxon>
        <taxon>Apoidea</taxon>
        <taxon>Anthophila</taxon>
        <taxon>Halictidae</taxon>
        <taxon>Rophitinae</taxon>
        <taxon>Dufourea</taxon>
    </lineage>
</organism>
<reference evidence="2 3" key="1">
    <citation type="submission" date="2015-07" db="EMBL/GenBank/DDBJ databases">
        <title>The genome of Dufourea novaeangliae.</title>
        <authorList>
            <person name="Pan H."/>
            <person name="Kapheim K."/>
        </authorList>
    </citation>
    <scope>NUCLEOTIDE SEQUENCE [LARGE SCALE GENOMIC DNA]</scope>
    <source>
        <strain evidence="2">0120121106</strain>
        <tissue evidence="2">Whole body</tissue>
    </source>
</reference>
<keyword evidence="3" id="KW-1185">Reference proteome</keyword>
<feature type="compositionally biased region" description="Basic and acidic residues" evidence="1">
    <location>
        <begin position="1"/>
        <end position="10"/>
    </location>
</feature>
<proteinExistence type="predicted"/>
<protein>
    <submittedName>
        <fullName evidence="2">Uncharacterized protein</fullName>
    </submittedName>
</protein>